<feature type="domain" description="Polymerase/histidinol phosphatase N-terminal" evidence="1">
    <location>
        <begin position="7"/>
        <end position="81"/>
    </location>
</feature>
<dbReference type="InterPro" id="IPR016195">
    <property type="entry name" value="Pol/histidinol_Pase-like"/>
</dbReference>
<dbReference type="Proteomes" id="UP000473648">
    <property type="component" value="Unassembled WGS sequence"/>
</dbReference>
<keyword evidence="3" id="KW-1185">Reference proteome</keyword>
<dbReference type="GO" id="GO:0005829">
    <property type="term" value="C:cytosol"/>
    <property type="evidence" value="ECO:0007669"/>
    <property type="project" value="TreeGrafter"/>
</dbReference>
<evidence type="ECO:0000313" key="3">
    <source>
        <dbReference type="Proteomes" id="UP000473648"/>
    </source>
</evidence>
<dbReference type="PANTHER" id="PTHR36928:SF1">
    <property type="entry name" value="PHOSPHATASE YCDX-RELATED"/>
    <property type="match status" value="1"/>
</dbReference>
<comment type="caution">
    <text evidence="2">The sequence shown here is derived from an EMBL/GenBank/DDBJ whole genome shotgun (WGS) entry which is preliminary data.</text>
</comment>
<evidence type="ECO:0000313" key="2">
    <source>
        <dbReference type="EMBL" id="MQM72063.1"/>
    </source>
</evidence>
<protein>
    <submittedName>
        <fullName evidence="2">Phosphatase</fullName>
    </submittedName>
</protein>
<sequence length="248" mass="27613">MKYHFAADLHTHTLASGHAYGTIRENVEGARATGIQVLGATEHAPGIPGTVDPFYYRNLKVVPKRIHGVSVLHGSEINVLEDGTLSLADEFMKFLDYGIVGIHTVCYHDQGRDKNTDNVIACMRHPKVKIVSHPDDDHTPLDYERLVPAAKKYNVALEVNNSSFKKLDHRINCLDNYRTMLKLCMAQRVPIVVDTDAHDPSAVGRMDLAAAFLESVQMDPSLILNLRGNLGKLMAFLHIDNEMPYDGK</sequence>
<dbReference type="GO" id="GO:0008270">
    <property type="term" value="F:zinc ion binding"/>
    <property type="evidence" value="ECO:0007669"/>
    <property type="project" value="TreeGrafter"/>
</dbReference>
<dbReference type="CDD" id="cd07437">
    <property type="entry name" value="PHP_HisPPase_Ycdx_like"/>
    <property type="match status" value="1"/>
</dbReference>
<organism evidence="2 3">
    <name type="scientific">Candidatus Pseudoramibacter fermentans</name>
    <dbReference type="NCBI Taxonomy" id="2594427"/>
    <lineage>
        <taxon>Bacteria</taxon>
        <taxon>Bacillati</taxon>
        <taxon>Bacillota</taxon>
        <taxon>Clostridia</taxon>
        <taxon>Eubacteriales</taxon>
        <taxon>Eubacteriaceae</taxon>
        <taxon>Pseudoramibacter</taxon>
    </lineage>
</organism>
<gene>
    <name evidence="2" type="ORF">FRC53_01260</name>
</gene>
<proteinExistence type="predicted"/>
<accession>A0A6L5GPQ0</accession>
<dbReference type="AlphaFoldDB" id="A0A6L5GPQ0"/>
<dbReference type="EMBL" id="VOGB01000003">
    <property type="protein sequence ID" value="MQM72063.1"/>
    <property type="molecule type" value="Genomic_DNA"/>
</dbReference>
<name>A0A6L5GPQ0_9FIRM</name>
<dbReference type="Gene3D" id="3.20.20.140">
    <property type="entry name" value="Metal-dependent hydrolases"/>
    <property type="match status" value="1"/>
</dbReference>
<dbReference type="SMART" id="SM00481">
    <property type="entry name" value="POLIIIAc"/>
    <property type="match status" value="1"/>
</dbReference>
<dbReference type="InterPro" id="IPR050243">
    <property type="entry name" value="PHP_phosphatase"/>
</dbReference>
<dbReference type="GO" id="GO:0042578">
    <property type="term" value="F:phosphoric ester hydrolase activity"/>
    <property type="evidence" value="ECO:0007669"/>
    <property type="project" value="TreeGrafter"/>
</dbReference>
<dbReference type="PANTHER" id="PTHR36928">
    <property type="entry name" value="PHOSPHATASE YCDX-RELATED"/>
    <property type="match status" value="1"/>
</dbReference>
<dbReference type="SUPFAM" id="SSF89550">
    <property type="entry name" value="PHP domain-like"/>
    <property type="match status" value="1"/>
</dbReference>
<reference evidence="2" key="1">
    <citation type="journal article" date="2020" name="Appl. Environ. Microbiol.">
        <title>Medium-Chain Fatty Acid Synthesis by 'Candidatus Weimeria bifida' gen. nov., sp. nov., and 'Candidatus Pseudoramibacter fermentans' sp. nov.</title>
        <authorList>
            <person name="Scarborough M.J."/>
            <person name="Myers K.S."/>
            <person name="Donohue T.J."/>
            <person name="Noguera D.R."/>
        </authorList>
    </citation>
    <scope>NUCLEOTIDE SEQUENCE</scope>
    <source>
        <strain evidence="2">EUB1.1</strain>
    </source>
</reference>
<dbReference type="InterPro" id="IPR003141">
    <property type="entry name" value="Pol/His_phosphatase_N"/>
</dbReference>
<evidence type="ECO:0000259" key="1">
    <source>
        <dbReference type="SMART" id="SM00481"/>
    </source>
</evidence>